<reference evidence="3 4" key="1">
    <citation type="submission" date="2023-10" db="EMBL/GenBank/DDBJ databases">
        <title>Whole Genome based description of the genera Actinobaculum and Actinotignum reveals a complex phylogenetic relationship within the species included in the genus Actinotignum.</title>
        <authorList>
            <person name="Jensen C.S."/>
            <person name="Dargis R."/>
            <person name="Kemp M."/>
            <person name="Christensen J.J."/>
        </authorList>
    </citation>
    <scope>NUCLEOTIDE SEQUENCE [LARGE SCALE GENOMIC DNA]</scope>
    <source>
        <strain evidence="3 4">SLA_B089</strain>
    </source>
</reference>
<dbReference type="Gene3D" id="1.50.10.10">
    <property type="match status" value="1"/>
</dbReference>
<gene>
    <name evidence="3" type="ORF">R6P33_03385</name>
</gene>
<dbReference type="EC" id="5.-.-.-" evidence="3"/>
<dbReference type="PANTHER" id="PTHR15108">
    <property type="entry name" value="N-ACYLGLUCOSAMINE-2-EPIMERASE"/>
    <property type="match status" value="1"/>
</dbReference>
<comment type="caution">
    <text evidence="3">The sequence shown here is derived from an EMBL/GenBank/DDBJ whole genome shotgun (WGS) entry which is preliminary data.</text>
</comment>
<dbReference type="RefSeq" id="WP_087069738.1">
    <property type="nucleotide sequence ID" value="NZ_CP136960.1"/>
</dbReference>
<dbReference type="GO" id="GO:0016853">
    <property type="term" value="F:isomerase activity"/>
    <property type="evidence" value="ECO:0007669"/>
    <property type="project" value="UniProtKB-KW"/>
</dbReference>
<name>A0ABU5GBJ9_9ACTO</name>
<accession>A0ABU5GBJ9</accession>
<organism evidence="3 4">
    <name type="scientific">Actinotignum timonense</name>
    <dbReference type="NCBI Taxonomy" id="1870995"/>
    <lineage>
        <taxon>Bacteria</taxon>
        <taxon>Bacillati</taxon>
        <taxon>Actinomycetota</taxon>
        <taxon>Actinomycetes</taxon>
        <taxon>Actinomycetales</taxon>
        <taxon>Actinomycetaceae</taxon>
        <taxon>Actinotignum</taxon>
    </lineage>
</organism>
<evidence type="ECO:0000256" key="1">
    <source>
        <dbReference type="ARBA" id="ARBA00008558"/>
    </source>
</evidence>
<evidence type="ECO:0000313" key="3">
    <source>
        <dbReference type="EMBL" id="MDY5146071.1"/>
    </source>
</evidence>
<keyword evidence="4" id="KW-1185">Reference proteome</keyword>
<dbReference type="InterPro" id="IPR010819">
    <property type="entry name" value="AGE/CE"/>
</dbReference>
<sequence>MPVFSSQLNSSETPAFSDVTHQEYLLCERERLLDHFQPRVWQSSDLGFAYLDRDGNPMPERGAELYLGARMIHSFAVATMLGRQGAEKLAEQGVRFYLDGPGKDREYGGWYATVGGNTPSDRKELYGQAHIMLAAASATLAGIPGAVKLLEESIDLIDTKYWLDDEGRCVEAYDRTFTDLDTYRGQNANMHLTEAFLAAYEATNDKEFLKRASRIAENTVGQAVSSEQGSWRIPEHFDEEWHPLRDYNRDDPRHAFRPYGSQPGHWLEWAKLLMQIRGAGIEQDWMLAAAKNLVKGAFEDGWTREGGFVYTVDWDGSPVVTEKFWWPPAEGAGATRFLYEESPDAGLSKLYERIWRWIDSAIVDKPGGGWFHEVDRSNAPVTYTWPGQPDLYHAYQATLYPFMSSKQGIASWARSCRENNKR</sequence>
<evidence type="ECO:0000256" key="2">
    <source>
        <dbReference type="ARBA" id="ARBA00023235"/>
    </source>
</evidence>
<dbReference type="EMBL" id="JAWNFY010000007">
    <property type="protein sequence ID" value="MDY5146071.1"/>
    <property type="molecule type" value="Genomic_DNA"/>
</dbReference>
<dbReference type="Proteomes" id="UP001284901">
    <property type="component" value="Unassembled WGS sequence"/>
</dbReference>
<protein>
    <submittedName>
        <fullName evidence="3">AGE family epimerase/isomerase</fullName>
        <ecNumber evidence="3">5.-.-.-</ecNumber>
    </submittedName>
</protein>
<dbReference type="InterPro" id="IPR012341">
    <property type="entry name" value="6hp_glycosidase-like_sf"/>
</dbReference>
<dbReference type="SUPFAM" id="SSF48208">
    <property type="entry name" value="Six-hairpin glycosidases"/>
    <property type="match status" value="1"/>
</dbReference>
<dbReference type="InterPro" id="IPR008928">
    <property type="entry name" value="6-hairpin_glycosidase_sf"/>
</dbReference>
<keyword evidence="2 3" id="KW-0413">Isomerase</keyword>
<dbReference type="GeneID" id="92813050"/>
<dbReference type="Pfam" id="PF07221">
    <property type="entry name" value="GlcNAc_2-epim"/>
    <property type="match status" value="1"/>
</dbReference>
<proteinExistence type="inferred from homology"/>
<evidence type="ECO:0000313" key="4">
    <source>
        <dbReference type="Proteomes" id="UP001284901"/>
    </source>
</evidence>
<comment type="similarity">
    <text evidence="1">Belongs to the N-acylglucosamine 2-epimerase family.</text>
</comment>